<proteinExistence type="inferred from homology"/>
<dbReference type="PROSITE" id="PS50928">
    <property type="entry name" value="ABC_TM1"/>
    <property type="match status" value="1"/>
</dbReference>
<keyword evidence="2 7" id="KW-0813">Transport</keyword>
<dbReference type="EMBL" id="FQZG01000026">
    <property type="protein sequence ID" value="SHJ07994.1"/>
    <property type="molecule type" value="Genomic_DNA"/>
</dbReference>
<accession>A0A1M6GDH9</accession>
<feature type="transmembrane region" description="Helical" evidence="7">
    <location>
        <begin position="69"/>
        <end position="92"/>
    </location>
</feature>
<dbReference type="InterPro" id="IPR000515">
    <property type="entry name" value="MetI-like"/>
</dbReference>
<dbReference type="OrthoDB" id="8906042at2"/>
<evidence type="ECO:0000313" key="9">
    <source>
        <dbReference type="EMBL" id="SHJ07994.1"/>
    </source>
</evidence>
<evidence type="ECO:0000256" key="7">
    <source>
        <dbReference type="RuleBase" id="RU363032"/>
    </source>
</evidence>
<organism evidence="9 10">
    <name type="scientific">Tessaracoccus bendigoensis DSM 12906</name>
    <dbReference type="NCBI Taxonomy" id="1123357"/>
    <lineage>
        <taxon>Bacteria</taxon>
        <taxon>Bacillati</taxon>
        <taxon>Actinomycetota</taxon>
        <taxon>Actinomycetes</taxon>
        <taxon>Propionibacteriales</taxon>
        <taxon>Propionibacteriaceae</taxon>
        <taxon>Tessaracoccus</taxon>
    </lineage>
</organism>
<dbReference type="AlphaFoldDB" id="A0A1M6GDH9"/>
<dbReference type="Gene3D" id="1.10.3720.10">
    <property type="entry name" value="MetI-like"/>
    <property type="match status" value="1"/>
</dbReference>
<protein>
    <submittedName>
        <fullName evidence="9">Peptide/nickel transport system permease protein</fullName>
    </submittedName>
</protein>
<dbReference type="GO" id="GO:0005886">
    <property type="term" value="C:plasma membrane"/>
    <property type="evidence" value="ECO:0007669"/>
    <property type="project" value="UniProtKB-SubCell"/>
</dbReference>
<evidence type="ECO:0000256" key="5">
    <source>
        <dbReference type="ARBA" id="ARBA00022989"/>
    </source>
</evidence>
<feature type="transmembrane region" description="Helical" evidence="7">
    <location>
        <begin position="7"/>
        <end position="29"/>
    </location>
</feature>
<evidence type="ECO:0000256" key="2">
    <source>
        <dbReference type="ARBA" id="ARBA00022448"/>
    </source>
</evidence>
<dbReference type="InterPro" id="IPR050366">
    <property type="entry name" value="BP-dependent_transpt_permease"/>
</dbReference>
<dbReference type="Proteomes" id="UP000184512">
    <property type="component" value="Unassembled WGS sequence"/>
</dbReference>
<evidence type="ECO:0000256" key="6">
    <source>
        <dbReference type="ARBA" id="ARBA00023136"/>
    </source>
</evidence>
<sequence>MKRGTLNLGLTLIGIVVVLAAVGLVWTPFDPTKITGSPLQPPGWPHVLGTDGLGADVLSRLMSGAKICLLVGIVSVAGAAVVGVPIGIFSGMTRGWISDLPARLSDILYGFPALLLAILLAAAVGGSTWTAMIAISVATIPAFVRLARAATYQVMSHGYIEAARVSGIPKVAIAVRHVLPNIAPVLGVQASVSFGIAILAEAGLSYLGLGSGPEAPTWGRMLREAQDYLFNAPILALWPGLAIAVATMGFNLLGDGLRDLFDPRLREMS</sequence>
<dbReference type="PANTHER" id="PTHR43386">
    <property type="entry name" value="OLIGOPEPTIDE TRANSPORT SYSTEM PERMEASE PROTEIN APPC"/>
    <property type="match status" value="1"/>
</dbReference>
<comment type="subcellular location">
    <subcellularLocation>
        <location evidence="1 7">Cell membrane</location>
        <topology evidence="1 7">Multi-pass membrane protein</topology>
    </subcellularLocation>
</comment>
<dbReference type="Pfam" id="PF00528">
    <property type="entry name" value="BPD_transp_1"/>
    <property type="match status" value="1"/>
</dbReference>
<keyword evidence="3" id="KW-1003">Cell membrane</keyword>
<feature type="transmembrane region" description="Helical" evidence="7">
    <location>
        <begin position="129"/>
        <end position="147"/>
    </location>
</feature>
<dbReference type="PANTHER" id="PTHR43386:SF25">
    <property type="entry name" value="PEPTIDE ABC TRANSPORTER PERMEASE PROTEIN"/>
    <property type="match status" value="1"/>
</dbReference>
<gene>
    <name evidence="9" type="ORF">SAMN02745244_01672</name>
</gene>
<comment type="similarity">
    <text evidence="7">Belongs to the binding-protein-dependent transport system permease family.</text>
</comment>
<keyword evidence="10" id="KW-1185">Reference proteome</keyword>
<keyword evidence="6 7" id="KW-0472">Membrane</keyword>
<evidence type="ECO:0000256" key="1">
    <source>
        <dbReference type="ARBA" id="ARBA00004651"/>
    </source>
</evidence>
<feature type="domain" description="ABC transmembrane type-1" evidence="8">
    <location>
        <begin position="65"/>
        <end position="254"/>
    </location>
</feature>
<evidence type="ECO:0000259" key="8">
    <source>
        <dbReference type="PROSITE" id="PS50928"/>
    </source>
</evidence>
<dbReference type="STRING" id="1123357.SAMN02745244_01672"/>
<dbReference type="RefSeq" id="WP_073187061.1">
    <property type="nucleotide sequence ID" value="NZ_FQZG01000026.1"/>
</dbReference>
<dbReference type="CDD" id="cd06261">
    <property type="entry name" value="TM_PBP2"/>
    <property type="match status" value="1"/>
</dbReference>
<feature type="transmembrane region" description="Helical" evidence="7">
    <location>
        <begin position="228"/>
        <end position="253"/>
    </location>
</feature>
<evidence type="ECO:0000256" key="3">
    <source>
        <dbReference type="ARBA" id="ARBA00022475"/>
    </source>
</evidence>
<evidence type="ECO:0000313" key="10">
    <source>
        <dbReference type="Proteomes" id="UP000184512"/>
    </source>
</evidence>
<keyword evidence="5 7" id="KW-1133">Transmembrane helix</keyword>
<dbReference type="InterPro" id="IPR035906">
    <property type="entry name" value="MetI-like_sf"/>
</dbReference>
<evidence type="ECO:0000256" key="4">
    <source>
        <dbReference type="ARBA" id="ARBA00022692"/>
    </source>
</evidence>
<name>A0A1M6GDH9_9ACTN</name>
<reference evidence="9 10" key="1">
    <citation type="submission" date="2016-11" db="EMBL/GenBank/DDBJ databases">
        <authorList>
            <person name="Jaros S."/>
            <person name="Januszkiewicz K."/>
            <person name="Wedrychowicz H."/>
        </authorList>
    </citation>
    <scope>NUCLEOTIDE SEQUENCE [LARGE SCALE GENOMIC DNA]</scope>
    <source>
        <strain evidence="9 10">DSM 12906</strain>
    </source>
</reference>
<dbReference type="SUPFAM" id="SSF161098">
    <property type="entry name" value="MetI-like"/>
    <property type="match status" value="1"/>
</dbReference>
<dbReference type="GO" id="GO:0055085">
    <property type="term" value="P:transmembrane transport"/>
    <property type="evidence" value="ECO:0007669"/>
    <property type="project" value="InterPro"/>
</dbReference>
<keyword evidence="4 7" id="KW-0812">Transmembrane</keyword>
<feature type="transmembrane region" description="Helical" evidence="7">
    <location>
        <begin position="104"/>
        <end position="123"/>
    </location>
</feature>